<dbReference type="GO" id="GO:0032936">
    <property type="term" value="C:SREBP-SCAP complex"/>
    <property type="evidence" value="ECO:0007669"/>
    <property type="project" value="TreeGrafter"/>
</dbReference>
<evidence type="ECO:0000256" key="2">
    <source>
        <dbReference type="ARBA" id="ARBA00004394"/>
    </source>
</evidence>
<keyword evidence="7 9" id="KW-0472">Membrane</keyword>
<dbReference type="GO" id="GO:0032933">
    <property type="term" value="P:SREBP signaling pathway"/>
    <property type="evidence" value="ECO:0007669"/>
    <property type="project" value="InterPro"/>
</dbReference>
<dbReference type="EMBL" id="PTQR01000104">
    <property type="protein sequence ID" value="TKX20007.1"/>
    <property type="molecule type" value="Genomic_DNA"/>
</dbReference>
<keyword evidence="9" id="KW-1133">Transmembrane helix</keyword>
<feature type="domain" description="SSD" evidence="10">
    <location>
        <begin position="257"/>
        <end position="415"/>
    </location>
</feature>
<evidence type="ECO:0000256" key="8">
    <source>
        <dbReference type="SAM" id="MobiDB-lite"/>
    </source>
</evidence>
<dbReference type="Proteomes" id="UP000308133">
    <property type="component" value="Unassembled WGS sequence"/>
</dbReference>
<keyword evidence="6" id="KW-0333">Golgi apparatus</keyword>
<dbReference type="InterPro" id="IPR053958">
    <property type="entry name" value="HMGCR/SNAP/NPC1-like_SSD"/>
</dbReference>
<evidence type="ECO:0000256" key="1">
    <source>
        <dbReference type="ARBA" id="ARBA00004240"/>
    </source>
</evidence>
<dbReference type="PROSITE" id="PS50156">
    <property type="entry name" value="SSD"/>
    <property type="match status" value="1"/>
</dbReference>
<dbReference type="GO" id="GO:0032934">
    <property type="term" value="F:sterol binding"/>
    <property type="evidence" value="ECO:0007669"/>
    <property type="project" value="InterPro"/>
</dbReference>
<gene>
    <name evidence="11" type="ORF">C1H76_7891</name>
</gene>
<feature type="transmembrane region" description="Helical" evidence="9">
    <location>
        <begin position="258"/>
        <end position="276"/>
    </location>
</feature>
<feature type="transmembrane region" description="Helical" evidence="9">
    <location>
        <begin position="357"/>
        <end position="380"/>
    </location>
</feature>
<evidence type="ECO:0000256" key="5">
    <source>
        <dbReference type="ARBA" id="ARBA00022824"/>
    </source>
</evidence>
<dbReference type="Pfam" id="PF12349">
    <property type="entry name" value="Sterol-sensing"/>
    <property type="match status" value="1"/>
</dbReference>
<keyword evidence="5" id="KW-0256">Endoplasmic reticulum</keyword>
<dbReference type="InterPro" id="IPR030225">
    <property type="entry name" value="SCAP"/>
</dbReference>
<proteinExistence type="predicted"/>
<sequence length="1190" mass="129274">MHIIWYLLYPFRRTLDPPKFRHENPIRRAFYRHGALTARHWLLAMLASVAIGVIFSYPTVFMSDFPSGAIGGLPHHVWTGSISFESRTEKQPDLEMRQVWLQGDYMQALNKSLLKHAFALEGLLSPNEQDQTSPLSASSAWGIQSPSVYWNHSLGLFESDPDPLRTLGTSDQNLSLLGFELQPLSAFAGKKFSHGKLVGADALIVTLVNRQNASIGERWRKSLIDLSSNAPSHWSVGKPPASSSVYQYKFQPFGLKQYWALIGAYLCMVVYVAVCLNRLKAFHSRTGLVVTAVTQMTTSILASFTICGLLKINLDQIPPESYPFVVLAIGLENIFRLINAVLAYPPEMATNQRIANGVADIGASSLVSAVQNLALLWILSLFVSPGVAAFCAFASIALLFDFFFLITFFLAVLNVDIKRLELQDSLVRSKGVAATPSIPSSSVRTGKHKQQPDRKPWIDALVRGRVPVSTRMAGSAITVTFVLALNWHFSDRSISALRTSPWSSPIRNKYLPTFGSDHPQRPVNRTLNPASWIRSRPSSVSAATQFMHVIKPGVQSFTARIFDPMVIVLDQADRTSVPASQETFLQALRGLAIRHFYPFSLAVVFVVAFVTVLMNFLLWDERTEKPETEMSTIDDGHLSCKTVETSHTLDIVRLAASHCGRILSVGLDRTLGLAIMDRTTLKYTKTNVQYSFIAAGSDTTVSEINWPVDACAVDPQSDDYAVLCRDGSVLIGKTNESALSRVATANINQVTQKVILFDFVSSTTAEARNSSPVLLLNDGTLFQYSDQQDSFVQSHLDNEEGDLIAASPIANAEGLLDIVVLTCLGSVFKYSWNSNSSSWLSNTLNSDTARPNIAAPSVHEAWLYPVSQLGLVLLCTPQEVALIDLASIASTMTISIGNAKRNSLRILHAATGQCSECNATACSNISIAYTDAINGELVLVNYNLSGNRASIDSTRSSPSTSETTAASTICFSPTTKTCPTLSSITPMTTRLKSPGAWEATSSLCIAGLRRTNPSHLPDLTLPSKTTSSTISTSAAKARGLPSKSDSPLRRRRRISASEYAAAQTEEWEAYIYTHLGNLYTVPVRELGTDSSDSQLFADAPGCVAQLSKESVGVAVGNCVVVIKVNGNPDWDGDVGGGNEGRGSGGFERMMEGGREALKGQVGVRRSASRGKRGGAGGLGALGMSKKRVKE</sequence>
<feature type="transmembrane region" description="Helical" evidence="9">
    <location>
        <begin position="386"/>
        <end position="413"/>
    </location>
</feature>
<accession>A0A4U7AY38</accession>
<evidence type="ECO:0000256" key="4">
    <source>
        <dbReference type="ARBA" id="ARBA00022737"/>
    </source>
</evidence>
<feature type="compositionally biased region" description="Low complexity" evidence="8">
    <location>
        <begin position="1020"/>
        <end position="1033"/>
    </location>
</feature>
<organism evidence="11 12">
    <name type="scientific">Elsinoe australis</name>
    <dbReference type="NCBI Taxonomy" id="40998"/>
    <lineage>
        <taxon>Eukaryota</taxon>
        <taxon>Fungi</taxon>
        <taxon>Dikarya</taxon>
        <taxon>Ascomycota</taxon>
        <taxon>Pezizomycotina</taxon>
        <taxon>Dothideomycetes</taxon>
        <taxon>Dothideomycetidae</taxon>
        <taxon>Myriangiales</taxon>
        <taxon>Elsinoaceae</taxon>
        <taxon>Elsinoe</taxon>
    </lineage>
</organism>
<feature type="transmembrane region" description="Helical" evidence="9">
    <location>
        <begin position="288"/>
        <end position="312"/>
    </location>
</feature>
<name>A0A4U7AY38_9PEZI</name>
<evidence type="ECO:0000256" key="9">
    <source>
        <dbReference type="SAM" id="Phobius"/>
    </source>
</evidence>
<evidence type="ECO:0000256" key="3">
    <source>
        <dbReference type="ARBA" id="ARBA00022574"/>
    </source>
</evidence>
<dbReference type="SUPFAM" id="SSF82866">
    <property type="entry name" value="Multidrug efflux transporter AcrB transmembrane domain"/>
    <property type="match status" value="1"/>
</dbReference>
<keyword evidence="3" id="KW-0853">WD repeat</keyword>
<reference evidence="11 12" key="1">
    <citation type="submission" date="2018-02" db="EMBL/GenBank/DDBJ databases">
        <title>Draft genome sequences of Elsinoe sp., causing black scab on jojoba.</title>
        <authorList>
            <person name="Stodart B."/>
            <person name="Jeffress S."/>
            <person name="Ash G."/>
            <person name="Arun Chinnappa K."/>
        </authorList>
    </citation>
    <scope>NUCLEOTIDE SEQUENCE [LARGE SCALE GENOMIC DNA]</scope>
    <source>
        <strain evidence="11 12">Hillstone_2</strain>
    </source>
</reference>
<dbReference type="GO" id="GO:0045540">
    <property type="term" value="P:regulation of cholesterol biosynthetic process"/>
    <property type="evidence" value="ECO:0007669"/>
    <property type="project" value="TreeGrafter"/>
</dbReference>
<evidence type="ECO:0000256" key="6">
    <source>
        <dbReference type="ARBA" id="ARBA00023034"/>
    </source>
</evidence>
<comment type="subcellular location">
    <subcellularLocation>
        <location evidence="1">Endoplasmic reticulum</location>
    </subcellularLocation>
    <subcellularLocation>
        <location evidence="2">Golgi apparatus membrane</location>
    </subcellularLocation>
</comment>
<dbReference type="PANTHER" id="PTHR46378:SF1">
    <property type="entry name" value="STEROL REGULATORY ELEMENT-BINDING PROTEIN CLEAVAGE-ACTIVATING PROTEIN"/>
    <property type="match status" value="1"/>
</dbReference>
<evidence type="ECO:0000256" key="7">
    <source>
        <dbReference type="ARBA" id="ARBA00023136"/>
    </source>
</evidence>
<keyword evidence="9" id="KW-0812">Transmembrane</keyword>
<dbReference type="GO" id="GO:0000139">
    <property type="term" value="C:Golgi membrane"/>
    <property type="evidence" value="ECO:0007669"/>
    <property type="project" value="UniProtKB-SubCell"/>
</dbReference>
<feature type="transmembrane region" description="Helical" evidence="9">
    <location>
        <begin position="596"/>
        <end position="619"/>
    </location>
</feature>
<dbReference type="PANTHER" id="PTHR46378">
    <property type="entry name" value="STEROL REGULATORY ELEMENT-BINDING PROTEIN CLEAVAGE-ACTIVATING PROTEIN"/>
    <property type="match status" value="1"/>
</dbReference>
<feature type="region of interest" description="Disordered" evidence="8">
    <location>
        <begin position="1015"/>
        <end position="1051"/>
    </location>
</feature>
<dbReference type="InterPro" id="IPR000731">
    <property type="entry name" value="SSD"/>
</dbReference>
<feature type="transmembrane region" description="Helical" evidence="9">
    <location>
        <begin position="41"/>
        <end position="60"/>
    </location>
</feature>
<feature type="transmembrane region" description="Helical" evidence="9">
    <location>
        <begin position="324"/>
        <end position="345"/>
    </location>
</feature>
<dbReference type="AlphaFoldDB" id="A0A4U7AY38"/>
<evidence type="ECO:0000313" key="11">
    <source>
        <dbReference type="EMBL" id="TKX20007.1"/>
    </source>
</evidence>
<evidence type="ECO:0000259" key="10">
    <source>
        <dbReference type="PROSITE" id="PS50156"/>
    </source>
</evidence>
<keyword evidence="4" id="KW-0677">Repeat</keyword>
<protein>
    <recommendedName>
        <fullName evidence="10">SSD domain-containing protein</fullName>
    </recommendedName>
</protein>
<comment type="caution">
    <text evidence="11">The sequence shown here is derived from an EMBL/GenBank/DDBJ whole genome shotgun (WGS) entry which is preliminary data.</text>
</comment>
<dbReference type="GO" id="GO:0005789">
    <property type="term" value="C:endoplasmic reticulum membrane"/>
    <property type="evidence" value="ECO:0007669"/>
    <property type="project" value="InterPro"/>
</dbReference>
<feature type="region of interest" description="Disordered" evidence="8">
    <location>
        <begin position="1159"/>
        <end position="1190"/>
    </location>
</feature>
<evidence type="ECO:0000313" key="12">
    <source>
        <dbReference type="Proteomes" id="UP000308133"/>
    </source>
</evidence>
<feature type="region of interest" description="Disordered" evidence="8">
    <location>
        <begin position="435"/>
        <end position="454"/>
    </location>
</feature>